<dbReference type="AlphaFoldDB" id="A0AAD9R2E7"/>
<dbReference type="Proteomes" id="UP001249851">
    <property type="component" value="Unassembled WGS sequence"/>
</dbReference>
<dbReference type="SMART" id="SM00105">
    <property type="entry name" value="ArfGap"/>
    <property type="match status" value="1"/>
</dbReference>
<evidence type="ECO:0000313" key="5">
    <source>
        <dbReference type="Proteomes" id="UP001249851"/>
    </source>
</evidence>
<dbReference type="GO" id="GO:0008270">
    <property type="term" value="F:zinc ion binding"/>
    <property type="evidence" value="ECO:0007669"/>
    <property type="project" value="UniProtKB-KW"/>
</dbReference>
<dbReference type="PANTHER" id="PTHR45819">
    <property type="entry name" value="CENTAURIN-GAMMA-1A"/>
    <property type="match status" value="1"/>
</dbReference>
<keyword evidence="1 2" id="KW-0862">Zinc</keyword>
<dbReference type="SUPFAM" id="SSF57863">
    <property type="entry name" value="ArfGap/RecO-like zinc finger"/>
    <property type="match status" value="1"/>
</dbReference>
<dbReference type="InterPro" id="IPR001164">
    <property type="entry name" value="ArfGAP_dom"/>
</dbReference>
<evidence type="ECO:0000313" key="4">
    <source>
        <dbReference type="EMBL" id="KAK2571858.1"/>
    </source>
</evidence>
<dbReference type="EMBL" id="JARQWQ010000005">
    <property type="protein sequence ID" value="KAK2571858.1"/>
    <property type="molecule type" value="Genomic_DNA"/>
</dbReference>
<comment type="caution">
    <text evidence="4">The sequence shown here is derived from an EMBL/GenBank/DDBJ whole genome shotgun (WGS) entry which is preliminary data.</text>
</comment>
<dbReference type="InterPro" id="IPR038508">
    <property type="entry name" value="ArfGAP_dom_sf"/>
</dbReference>
<name>A0AAD9R2E7_ACRCE</name>
<keyword evidence="1 2" id="KW-0863">Zinc-finger</keyword>
<protein>
    <submittedName>
        <fullName evidence="4">Arf-GAP with dual PH domain-containing protein 1</fullName>
    </submittedName>
</protein>
<evidence type="ECO:0000259" key="3">
    <source>
        <dbReference type="PROSITE" id="PS50115"/>
    </source>
</evidence>
<dbReference type="Pfam" id="PF01412">
    <property type="entry name" value="ArfGap"/>
    <property type="match status" value="1"/>
</dbReference>
<dbReference type="InterPro" id="IPR037278">
    <property type="entry name" value="ARFGAP/RecO"/>
</dbReference>
<evidence type="ECO:0000256" key="1">
    <source>
        <dbReference type="ARBA" id="ARBA00022771"/>
    </source>
</evidence>
<dbReference type="InterPro" id="IPR051282">
    <property type="entry name" value="Arf-GAP_GTPase_ANK_PH"/>
</dbReference>
<dbReference type="PANTHER" id="PTHR45819:SF5">
    <property type="entry name" value="CENTAURIN-GAMMA-1A"/>
    <property type="match status" value="1"/>
</dbReference>
<keyword evidence="1 2" id="KW-0479">Metal-binding</keyword>
<dbReference type="GO" id="GO:0005096">
    <property type="term" value="F:GTPase activator activity"/>
    <property type="evidence" value="ECO:0007669"/>
    <property type="project" value="InterPro"/>
</dbReference>
<organism evidence="4 5">
    <name type="scientific">Acropora cervicornis</name>
    <name type="common">Staghorn coral</name>
    <dbReference type="NCBI Taxonomy" id="6130"/>
    <lineage>
        <taxon>Eukaryota</taxon>
        <taxon>Metazoa</taxon>
        <taxon>Cnidaria</taxon>
        <taxon>Anthozoa</taxon>
        <taxon>Hexacorallia</taxon>
        <taxon>Scleractinia</taxon>
        <taxon>Astrocoeniina</taxon>
        <taxon>Acroporidae</taxon>
        <taxon>Acropora</taxon>
    </lineage>
</organism>
<gene>
    <name evidence="4" type="ORF">P5673_003265</name>
</gene>
<proteinExistence type="predicted"/>
<dbReference type="GO" id="GO:0003924">
    <property type="term" value="F:GTPase activity"/>
    <property type="evidence" value="ECO:0007669"/>
    <property type="project" value="TreeGrafter"/>
</dbReference>
<dbReference type="PROSITE" id="PS50115">
    <property type="entry name" value="ARFGAP"/>
    <property type="match status" value="1"/>
</dbReference>
<accession>A0AAD9R2E7</accession>
<dbReference type="Gene3D" id="1.10.220.150">
    <property type="entry name" value="Arf GTPase activating protein"/>
    <property type="match status" value="1"/>
</dbReference>
<evidence type="ECO:0000256" key="2">
    <source>
        <dbReference type="PROSITE-ProRule" id="PRU00288"/>
    </source>
</evidence>
<feature type="domain" description="Arf-GAP" evidence="3">
    <location>
        <begin position="6"/>
        <end position="74"/>
    </location>
</feature>
<keyword evidence="5" id="KW-1185">Reference proteome</keyword>
<reference evidence="4" key="2">
    <citation type="journal article" date="2023" name="Science">
        <title>Genomic signatures of disease resistance in endangered staghorn corals.</title>
        <authorList>
            <person name="Vollmer S.V."/>
            <person name="Selwyn J.D."/>
            <person name="Despard B.A."/>
            <person name="Roesel C.L."/>
        </authorList>
    </citation>
    <scope>NUCLEOTIDE SEQUENCE</scope>
    <source>
        <strain evidence="4">K2</strain>
    </source>
</reference>
<sequence>MTEKNRVAILELMKTPGNNTCADCGAPNPEWTSASMGLFICIRCSGIHRNLTPQVSIVKSLKLDAWTDEKLEVINPFRAFKRITTVLSRVSNIVTEICSLIDTCYYLNMASVEQRSVFLVFVSIFCLFKH</sequence>
<reference evidence="4" key="1">
    <citation type="journal article" date="2023" name="G3 (Bethesda)">
        <title>Whole genome assembly and annotation of the endangered Caribbean coral Acropora cervicornis.</title>
        <authorList>
            <person name="Selwyn J.D."/>
            <person name="Vollmer S.V."/>
        </authorList>
    </citation>
    <scope>NUCLEOTIDE SEQUENCE</scope>
    <source>
        <strain evidence="4">K2</strain>
    </source>
</reference>
<dbReference type="PRINTS" id="PR00405">
    <property type="entry name" value="REVINTRACTNG"/>
</dbReference>